<keyword evidence="2" id="KW-1185">Reference proteome</keyword>
<dbReference type="STRING" id="671065.MetMK1DRAFT_00019810"/>
<dbReference type="eggNOG" id="arCOG08307">
    <property type="taxonomic scope" value="Archaea"/>
</dbReference>
<dbReference type="HOGENOM" id="CLU_2271087_0_0_2"/>
<sequence>MHTVRVVFGLQGDEGLLNLLYEVVRGIGNKNYDIEVETDLLYDLSSPTLEIDGRKIVLEYYDENEAKEQLRRLLRGENVMQGTPKLRMHSKDGILSDGVWAS</sequence>
<dbReference type="Proteomes" id="UP000003980">
    <property type="component" value="Unassembled WGS sequence"/>
</dbReference>
<dbReference type="EMBL" id="JH597768">
    <property type="protein sequence ID" value="EHP69234.1"/>
    <property type="molecule type" value="Genomic_DNA"/>
</dbReference>
<dbReference type="AlphaFoldDB" id="H2C607"/>
<dbReference type="RefSeq" id="WP_009073067.1">
    <property type="nucleotide sequence ID" value="NZ_JH597768.1"/>
</dbReference>
<reference evidence="1 2" key="1">
    <citation type="submission" date="2012-01" db="EMBL/GenBank/DDBJ databases">
        <title>Improved High-Quality Draft sequence of Metallosphaera yellowstonensis MK1.</title>
        <authorList>
            <consortium name="US DOE Joint Genome Institute"/>
            <person name="Lucas S."/>
            <person name="Han J."/>
            <person name="Cheng J.-F."/>
            <person name="Goodwin L."/>
            <person name="Pitluck S."/>
            <person name="Peters L."/>
            <person name="Teshima H."/>
            <person name="Detter J.C."/>
            <person name="Han C."/>
            <person name="Tapia R."/>
            <person name="Land M."/>
            <person name="Hauser L."/>
            <person name="Kyrpides N."/>
            <person name="Kozubal M."/>
            <person name="Macur R.E."/>
            <person name="Jay Z."/>
            <person name="Inskeep W."/>
            <person name="Woyke T."/>
        </authorList>
    </citation>
    <scope>NUCLEOTIDE SEQUENCE [LARGE SCALE GENOMIC DNA]</scope>
    <source>
        <strain evidence="1 2">MK1</strain>
    </source>
</reference>
<evidence type="ECO:0000313" key="1">
    <source>
        <dbReference type="EMBL" id="EHP69234.1"/>
    </source>
</evidence>
<gene>
    <name evidence="1" type="ORF">MetMK1DRAFT_00019810</name>
</gene>
<proteinExistence type="predicted"/>
<evidence type="ECO:0000313" key="2">
    <source>
        <dbReference type="Proteomes" id="UP000003980"/>
    </source>
</evidence>
<organism evidence="1 2">
    <name type="scientific">Metallosphaera yellowstonensis MK1</name>
    <dbReference type="NCBI Taxonomy" id="671065"/>
    <lineage>
        <taxon>Archaea</taxon>
        <taxon>Thermoproteota</taxon>
        <taxon>Thermoprotei</taxon>
        <taxon>Sulfolobales</taxon>
        <taxon>Sulfolobaceae</taxon>
        <taxon>Metallosphaera</taxon>
    </lineage>
</organism>
<protein>
    <submittedName>
        <fullName evidence="1">Uncharacterized protein</fullName>
    </submittedName>
</protein>
<name>H2C607_9CREN</name>
<accession>H2C607</accession>
<dbReference type="OrthoDB" id="38163at2157"/>